<feature type="region of interest" description="Disordered" evidence="2">
    <location>
        <begin position="98"/>
        <end position="118"/>
    </location>
</feature>
<evidence type="ECO:0000256" key="1">
    <source>
        <dbReference type="PIRNR" id="PIRNR037207"/>
    </source>
</evidence>
<dbReference type="InterPro" id="IPR017137">
    <property type="entry name" value="Arg-tRNA-P_Trfase_1_euk"/>
</dbReference>
<comment type="similarity">
    <text evidence="1">Belongs to the R-transferase family.</text>
</comment>
<organism evidence="4 5">
    <name type="scientific">Eptatretus burgeri</name>
    <name type="common">Inshore hagfish</name>
    <dbReference type="NCBI Taxonomy" id="7764"/>
    <lineage>
        <taxon>Eukaryota</taxon>
        <taxon>Metazoa</taxon>
        <taxon>Chordata</taxon>
        <taxon>Craniata</taxon>
        <taxon>Vertebrata</taxon>
        <taxon>Cyclostomata</taxon>
        <taxon>Myxini</taxon>
        <taxon>Myxiniformes</taxon>
        <taxon>Myxinidae</taxon>
        <taxon>Eptatretinae</taxon>
        <taxon>Eptatretus</taxon>
    </lineage>
</organism>
<evidence type="ECO:0000313" key="5">
    <source>
        <dbReference type="Proteomes" id="UP000694388"/>
    </source>
</evidence>
<dbReference type="PANTHER" id="PTHR21367:SF1">
    <property type="entry name" value="ARGINYL-TRNA--PROTEIN TRANSFERASE 1"/>
    <property type="match status" value="1"/>
</dbReference>
<evidence type="ECO:0000313" key="4">
    <source>
        <dbReference type="Ensembl" id="ENSEBUP00000011133.1"/>
    </source>
</evidence>
<evidence type="ECO:0000259" key="3">
    <source>
        <dbReference type="Pfam" id="PF04377"/>
    </source>
</evidence>
<dbReference type="EC" id="2.3.2.8" evidence="1"/>
<dbReference type="Proteomes" id="UP000694388">
    <property type="component" value="Unplaced"/>
</dbReference>
<comment type="catalytic activity">
    <reaction evidence="1">
        <text>an N-terminal L-alpha-aminoacyl-[protein] + L-arginyl-tRNA(Arg) = an N-terminal L-arginyl-L-aminoacyl-[protein] + tRNA(Arg) + H(+)</text>
        <dbReference type="Rhea" id="RHEA:10208"/>
        <dbReference type="Rhea" id="RHEA-COMP:9658"/>
        <dbReference type="Rhea" id="RHEA-COMP:9673"/>
        <dbReference type="Rhea" id="RHEA-COMP:10636"/>
        <dbReference type="Rhea" id="RHEA-COMP:10638"/>
        <dbReference type="ChEBI" id="CHEBI:15378"/>
        <dbReference type="ChEBI" id="CHEBI:78442"/>
        <dbReference type="ChEBI" id="CHEBI:78513"/>
        <dbReference type="ChEBI" id="CHEBI:78597"/>
        <dbReference type="ChEBI" id="CHEBI:83562"/>
        <dbReference type="EC" id="2.3.2.8"/>
    </reaction>
</comment>
<keyword evidence="1" id="KW-0808">Transferase</keyword>
<dbReference type="InterPro" id="IPR030700">
    <property type="entry name" value="N-end_Aminoacyl_Trfase"/>
</dbReference>
<keyword evidence="1" id="KW-0012">Acyltransferase</keyword>
<dbReference type="PIRSF" id="PIRSF037207">
    <property type="entry name" value="ATE1_euk"/>
    <property type="match status" value="1"/>
</dbReference>
<dbReference type="SUPFAM" id="SSF55729">
    <property type="entry name" value="Acyl-CoA N-acyltransferases (Nat)"/>
    <property type="match status" value="1"/>
</dbReference>
<dbReference type="Pfam" id="PF04377">
    <property type="entry name" value="ATE_C"/>
    <property type="match status" value="1"/>
</dbReference>
<dbReference type="GO" id="GO:0004057">
    <property type="term" value="F:arginyl-tRNA--protein transferase activity"/>
    <property type="evidence" value="ECO:0007669"/>
    <property type="project" value="UniProtKB-EC"/>
</dbReference>
<sequence>MHQTCCPQYTIRCHALDFLPNKTHKKVLKKMSKFLAKGDVTKGLTGESTMDMNTLPDFLPVQDHPCPDLHDPNISTKEGLQEPFEAFTSNQATKTFFGSESEVKKKKMPRPGVGLDPARPLCRKAKVMRRERKRQKLLQSQPDGLKDEPCFTTIPSVAATASNSTSACTLQTGQQYPDSTDYAALSSTRHPIASVSTTQTLYPQAAVRQSKLLEEFISDQGGPDARHHLEVRLVPSSFENPAFESSFEQSAALFAKYQMAIHKDTASECSHKQFTRFLCDSPLEEEHRADGPNEGYGSFHEQFWLDGKLLAVGVLDILPRCLSSVYLYYDPDYGNLSLGVYSALREIALTKRMHHEAPDIRHFYIGYYIHSCPKMRYKAQYRPSDLLCPESYHWVKVEHCLPLLDKAKYSRLNPDLSVGDDDCPVSLDHVMVLYKRCAMPYCIYQQRRVHSKDEAEVREYASFVGRRCAGRMLLYRH</sequence>
<dbReference type="Ensembl" id="ENSEBUT00000011693.1">
    <property type="protein sequence ID" value="ENSEBUP00000011133.1"/>
    <property type="gene ID" value="ENSEBUG00000007145.1"/>
</dbReference>
<dbReference type="InterPro" id="IPR007472">
    <property type="entry name" value="N-end_Aminoacyl_Trfase_C"/>
</dbReference>
<dbReference type="GeneTree" id="ENSGT00500000044926"/>
<proteinExistence type="inferred from homology"/>
<keyword evidence="5" id="KW-1185">Reference proteome</keyword>
<name>A0A8C4Q807_EPTBU</name>
<reference evidence="4" key="2">
    <citation type="submission" date="2025-09" db="UniProtKB">
        <authorList>
            <consortium name="Ensembl"/>
        </authorList>
    </citation>
    <scope>IDENTIFICATION</scope>
</reference>
<evidence type="ECO:0000256" key="2">
    <source>
        <dbReference type="SAM" id="MobiDB-lite"/>
    </source>
</evidence>
<dbReference type="GO" id="GO:0005737">
    <property type="term" value="C:cytoplasm"/>
    <property type="evidence" value="ECO:0007669"/>
    <property type="project" value="TreeGrafter"/>
</dbReference>
<accession>A0A8C4Q807</accession>
<dbReference type="InterPro" id="IPR016181">
    <property type="entry name" value="Acyl_CoA_acyltransferase"/>
</dbReference>
<dbReference type="PANTHER" id="PTHR21367">
    <property type="entry name" value="ARGININE-TRNA-PROTEIN TRANSFERASE 1"/>
    <property type="match status" value="1"/>
</dbReference>
<protein>
    <recommendedName>
        <fullName evidence="1">Arginyl-tRNA--protein transferase 1</fullName>
        <shortName evidence="1">Arginyltransferase 1</shortName>
        <shortName evidence="1">R-transferase 1</shortName>
        <ecNumber evidence="1">2.3.2.8</ecNumber>
    </recommendedName>
    <alternativeName>
        <fullName evidence="1">Arginine-tRNA--protein transferase 1</fullName>
    </alternativeName>
</protein>
<keyword evidence="1" id="KW-0833">Ubl conjugation pathway</keyword>
<reference evidence="4" key="1">
    <citation type="submission" date="2025-08" db="UniProtKB">
        <authorList>
            <consortium name="Ensembl"/>
        </authorList>
    </citation>
    <scope>IDENTIFICATION</scope>
</reference>
<feature type="domain" description="N-end rule aminoacyl transferase C-terminal" evidence="3">
    <location>
        <begin position="250"/>
        <end position="388"/>
    </location>
</feature>
<dbReference type="AlphaFoldDB" id="A0A8C4Q807"/>
<comment type="function">
    <text evidence="1">Involved in the post-translational conjugation of arginine to the N-terminal aspartate or glutamate of a protein. This arginylation is required for degradation of the protein via the ubiquitin pathway.</text>
</comment>